<gene>
    <name evidence="2" type="ordered locus">Calag_0838</name>
</gene>
<protein>
    <submittedName>
        <fullName evidence="2">Putative sterol carrier protein</fullName>
    </submittedName>
</protein>
<dbReference type="SUPFAM" id="SSF55718">
    <property type="entry name" value="SCP-like"/>
    <property type="match status" value="1"/>
</dbReference>
<dbReference type="Pfam" id="PF02036">
    <property type="entry name" value="SCP2"/>
    <property type="match status" value="1"/>
</dbReference>
<evidence type="ECO:0000259" key="1">
    <source>
        <dbReference type="Pfam" id="PF02036"/>
    </source>
</evidence>
<reference evidence="3" key="1">
    <citation type="submission" date="2012-03" db="EMBL/GenBank/DDBJ databases">
        <title>Complete genome of Caldisphaera lagunensis DSM 15908.</title>
        <authorList>
            <person name="Lucas S."/>
            <person name="Copeland A."/>
            <person name="Lapidus A."/>
            <person name="Glavina del Rio T."/>
            <person name="Dalin E."/>
            <person name="Tice H."/>
            <person name="Bruce D."/>
            <person name="Goodwin L."/>
            <person name="Pitluck S."/>
            <person name="Peters L."/>
            <person name="Mikhailova N."/>
            <person name="Teshima H."/>
            <person name="Kyrpides N."/>
            <person name="Mavromatis K."/>
            <person name="Ivanova N."/>
            <person name="Brettin T."/>
            <person name="Detter J.C."/>
            <person name="Han C."/>
            <person name="Larimer F."/>
            <person name="Land M."/>
            <person name="Hauser L."/>
            <person name="Markowitz V."/>
            <person name="Cheng J.-F."/>
            <person name="Hugenholtz P."/>
            <person name="Woyke T."/>
            <person name="Wu D."/>
            <person name="Spring S."/>
            <person name="Schroeder M."/>
            <person name="Brambilla E."/>
            <person name="Klenk H.-P."/>
            <person name="Eisen J.A."/>
        </authorList>
    </citation>
    <scope>NUCLEOTIDE SEQUENCE [LARGE SCALE GENOMIC DNA]</scope>
    <source>
        <strain evidence="3">DSM 15908 / JCM 11604 / IC-154</strain>
    </source>
</reference>
<dbReference type="HOGENOM" id="CLU_128031_0_0_2"/>
<accession>L0AAY8</accession>
<evidence type="ECO:0000313" key="3">
    <source>
        <dbReference type="Proteomes" id="UP000010469"/>
    </source>
</evidence>
<name>L0AAY8_CALLD</name>
<dbReference type="KEGG" id="clg:Calag_0838"/>
<organism evidence="2 3">
    <name type="scientific">Caldisphaera lagunensis (strain DSM 15908 / JCM 11604 / ANMR 0165 / IC-154)</name>
    <dbReference type="NCBI Taxonomy" id="1056495"/>
    <lineage>
        <taxon>Archaea</taxon>
        <taxon>Thermoproteota</taxon>
        <taxon>Thermoprotei</taxon>
        <taxon>Acidilobales</taxon>
        <taxon>Caldisphaeraceae</taxon>
        <taxon>Caldisphaera</taxon>
    </lineage>
</organism>
<dbReference type="Proteomes" id="UP000010469">
    <property type="component" value="Chromosome"/>
</dbReference>
<feature type="domain" description="SCP2" evidence="1">
    <location>
        <begin position="69"/>
        <end position="127"/>
    </location>
</feature>
<dbReference type="STRING" id="1056495.Calag_0838"/>
<dbReference type="InterPro" id="IPR036527">
    <property type="entry name" value="SCP2_sterol-bd_dom_sf"/>
</dbReference>
<dbReference type="InParanoid" id="L0AAY8"/>
<dbReference type="eggNOG" id="arCOG01842">
    <property type="taxonomic scope" value="Archaea"/>
</dbReference>
<dbReference type="Gene3D" id="3.30.1050.10">
    <property type="entry name" value="SCP2 sterol-binding domain"/>
    <property type="match status" value="1"/>
</dbReference>
<evidence type="ECO:0000313" key="2">
    <source>
        <dbReference type="EMBL" id="AFZ70579.1"/>
    </source>
</evidence>
<dbReference type="EMBL" id="CP003378">
    <property type="protein sequence ID" value="AFZ70579.1"/>
    <property type="molecule type" value="Genomic_DNA"/>
</dbReference>
<dbReference type="InterPro" id="IPR003033">
    <property type="entry name" value="SCP2_sterol-bd_dom"/>
</dbReference>
<keyword evidence="3" id="KW-1185">Reference proteome</keyword>
<dbReference type="AlphaFoldDB" id="L0AAY8"/>
<proteinExistence type="predicted"/>
<sequence length="143" mass="16088">MTKVGNVEFPSKEWSEIFCKKINENNNYKNAAKGWKWPLMFKVIKLPEDLQKKYPSGTIGIKADLFEGQCRGIEFYDDASKGNADFVLTAEYNDWMKILTGELNPVTAILQGKLKLEKGSMATVMRFPSAAVELVKSAQEASK</sequence>